<organism evidence="1 2">
    <name type="scientific">Paramecium sonneborni</name>
    <dbReference type="NCBI Taxonomy" id="65129"/>
    <lineage>
        <taxon>Eukaryota</taxon>
        <taxon>Sar</taxon>
        <taxon>Alveolata</taxon>
        <taxon>Ciliophora</taxon>
        <taxon>Intramacronucleata</taxon>
        <taxon>Oligohymenophorea</taxon>
        <taxon>Peniculida</taxon>
        <taxon>Parameciidae</taxon>
        <taxon>Paramecium</taxon>
    </lineage>
</organism>
<gene>
    <name evidence="1" type="ORF">PSON_ATCC_30995.1.T0680030</name>
</gene>
<dbReference type="Proteomes" id="UP000692954">
    <property type="component" value="Unassembled WGS sequence"/>
</dbReference>
<keyword evidence="2" id="KW-1185">Reference proteome</keyword>
<accession>A0A8S1P1V3</accession>
<dbReference type="EMBL" id="CAJJDN010000068">
    <property type="protein sequence ID" value="CAD8097216.1"/>
    <property type="molecule type" value="Genomic_DNA"/>
</dbReference>
<evidence type="ECO:0000313" key="1">
    <source>
        <dbReference type="EMBL" id="CAD8097216.1"/>
    </source>
</evidence>
<proteinExistence type="predicted"/>
<protein>
    <submittedName>
        <fullName evidence="1">Uncharacterized protein</fullName>
    </submittedName>
</protein>
<dbReference type="AlphaFoldDB" id="A0A8S1P1V3"/>
<evidence type="ECO:0000313" key="2">
    <source>
        <dbReference type="Proteomes" id="UP000692954"/>
    </source>
</evidence>
<name>A0A8S1P1V3_9CILI</name>
<comment type="caution">
    <text evidence="1">The sequence shown here is derived from an EMBL/GenBank/DDBJ whole genome shotgun (WGS) entry which is preliminary data.</text>
</comment>
<reference evidence="1" key="1">
    <citation type="submission" date="2021-01" db="EMBL/GenBank/DDBJ databases">
        <authorList>
            <consortium name="Genoscope - CEA"/>
            <person name="William W."/>
        </authorList>
    </citation>
    <scope>NUCLEOTIDE SEQUENCE</scope>
</reference>
<sequence length="157" mass="18787">MAKKLIYMIQKVFIHLISDTTTYQQNYQNFYYFNDDTDSQIINQELTNALMRISKVINKKINNSDVPLIQSSEAQTQDENDVILSSYIVKKTIQYIEAQKQNKLKIKKIDQKQIHGQRFVLSKFDDKIKKKNLKSKQKKNNKSYQRNRGNQMQYIYY</sequence>